<sequence length="87" mass="9672">MRPLQEKYFPTAHMQFARGSGGAFLAGLCRRQFCPDSPATMLFLATGSNMGTYRNSYLGTWVINALVSDKLSLLDSLGAMDLMKRYI</sequence>
<organism evidence="1 2">
    <name type="scientific">Penicillium malachiteum</name>
    <dbReference type="NCBI Taxonomy" id="1324776"/>
    <lineage>
        <taxon>Eukaryota</taxon>
        <taxon>Fungi</taxon>
        <taxon>Dikarya</taxon>
        <taxon>Ascomycota</taxon>
        <taxon>Pezizomycotina</taxon>
        <taxon>Eurotiomycetes</taxon>
        <taxon>Eurotiomycetidae</taxon>
        <taxon>Eurotiales</taxon>
        <taxon>Aspergillaceae</taxon>
        <taxon>Penicillium</taxon>
    </lineage>
</organism>
<dbReference type="EMBL" id="JAQJAN010000004">
    <property type="protein sequence ID" value="KAJ5732727.1"/>
    <property type="molecule type" value="Genomic_DNA"/>
</dbReference>
<reference evidence="1" key="2">
    <citation type="submission" date="2023-01" db="EMBL/GenBank/DDBJ databases">
        <authorList>
            <person name="Petersen C."/>
        </authorList>
    </citation>
    <scope>NUCLEOTIDE SEQUENCE</scope>
    <source>
        <strain evidence="1">IBT 17514</strain>
    </source>
</reference>
<name>A0AAD6MY80_9EURO</name>
<dbReference type="AlphaFoldDB" id="A0AAD6MY80"/>
<protein>
    <submittedName>
        <fullName evidence="1">Uncharacterized protein</fullName>
    </submittedName>
</protein>
<proteinExistence type="predicted"/>
<dbReference type="Proteomes" id="UP001215712">
    <property type="component" value="Unassembled WGS sequence"/>
</dbReference>
<reference evidence="1" key="1">
    <citation type="journal article" date="2023" name="IMA Fungus">
        <title>Comparative genomic study of the Penicillium genus elucidates a diverse pangenome and 15 lateral gene transfer events.</title>
        <authorList>
            <person name="Petersen C."/>
            <person name="Sorensen T."/>
            <person name="Nielsen M.R."/>
            <person name="Sondergaard T.E."/>
            <person name="Sorensen J.L."/>
            <person name="Fitzpatrick D.A."/>
            <person name="Frisvad J.C."/>
            <person name="Nielsen K.L."/>
        </authorList>
    </citation>
    <scope>NUCLEOTIDE SEQUENCE</scope>
    <source>
        <strain evidence="1">IBT 17514</strain>
    </source>
</reference>
<accession>A0AAD6MY80</accession>
<keyword evidence="2" id="KW-1185">Reference proteome</keyword>
<gene>
    <name evidence="1" type="ORF">N7493_004208</name>
</gene>
<comment type="caution">
    <text evidence="1">The sequence shown here is derived from an EMBL/GenBank/DDBJ whole genome shotgun (WGS) entry which is preliminary data.</text>
</comment>
<evidence type="ECO:0000313" key="1">
    <source>
        <dbReference type="EMBL" id="KAJ5732727.1"/>
    </source>
</evidence>
<evidence type="ECO:0000313" key="2">
    <source>
        <dbReference type="Proteomes" id="UP001215712"/>
    </source>
</evidence>